<keyword evidence="3" id="KW-0274">FAD</keyword>
<keyword evidence="6" id="KW-0560">Oxidoreductase</keyword>
<dbReference type="PANTHER" id="PTHR46305">
    <property type="match status" value="1"/>
</dbReference>
<evidence type="ECO:0000256" key="1">
    <source>
        <dbReference type="ARBA" id="ARBA00001974"/>
    </source>
</evidence>
<evidence type="ECO:0000256" key="3">
    <source>
        <dbReference type="ARBA" id="ARBA00022827"/>
    </source>
</evidence>
<dbReference type="EC" id="1.-.-.-" evidence="6"/>
<organism evidence="6 7">
    <name type="scientific">Cobetia amphilecti</name>
    <dbReference type="NCBI Taxonomy" id="1055104"/>
    <lineage>
        <taxon>Bacteria</taxon>
        <taxon>Pseudomonadati</taxon>
        <taxon>Pseudomonadota</taxon>
        <taxon>Gammaproteobacteria</taxon>
        <taxon>Oceanospirillales</taxon>
        <taxon>Halomonadaceae</taxon>
        <taxon>Cobetia</taxon>
    </lineage>
</organism>
<dbReference type="InterPro" id="IPR029039">
    <property type="entry name" value="Flavoprotein-like_sf"/>
</dbReference>
<dbReference type="InterPro" id="IPR003680">
    <property type="entry name" value="Flavodoxin_fold"/>
</dbReference>
<dbReference type="Proteomes" id="UP001170481">
    <property type="component" value="Unassembled WGS sequence"/>
</dbReference>
<reference evidence="6" key="1">
    <citation type="submission" date="2023-07" db="EMBL/GenBank/DDBJ databases">
        <title>Genome content predicts the carbon catabolic preferences of heterotrophic bacteria.</title>
        <authorList>
            <person name="Gralka M."/>
        </authorList>
    </citation>
    <scope>NUCLEOTIDE SEQUENCE</scope>
    <source>
        <strain evidence="6">C2R13</strain>
    </source>
</reference>
<comment type="cofactor">
    <cofactor evidence="1">
        <name>FAD</name>
        <dbReference type="ChEBI" id="CHEBI:57692"/>
    </cofactor>
</comment>
<feature type="domain" description="Flavodoxin-like fold" evidence="5">
    <location>
        <begin position="1"/>
        <end position="187"/>
    </location>
</feature>
<dbReference type="Pfam" id="PF02525">
    <property type="entry name" value="Flavodoxin_2"/>
    <property type="match status" value="1"/>
</dbReference>
<dbReference type="RefSeq" id="WP_303593389.1">
    <property type="nucleotide sequence ID" value="NZ_JAUORK010000005.1"/>
</dbReference>
<protein>
    <submittedName>
        <fullName evidence="6">NAD(P)H-dependent oxidoreductase</fullName>
        <ecNumber evidence="6">1.-.-.-</ecNumber>
        <ecNumber evidence="6">1.6.99.-</ecNumber>
    </submittedName>
</protein>
<gene>
    <name evidence="6" type="ORF">Q4535_06315</name>
</gene>
<dbReference type="PANTHER" id="PTHR46305:SF3">
    <property type="entry name" value="NADPH:QUINONE OXIDOREDUCTASE MDAB"/>
    <property type="match status" value="1"/>
</dbReference>
<evidence type="ECO:0000256" key="2">
    <source>
        <dbReference type="ARBA" id="ARBA00022630"/>
    </source>
</evidence>
<proteinExistence type="inferred from homology"/>
<evidence type="ECO:0000313" key="7">
    <source>
        <dbReference type="Proteomes" id="UP001170481"/>
    </source>
</evidence>
<evidence type="ECO:0000313" key="6">
    <source>
        <dbReference type="EMBL" id="MDO6671732.1"/>
    </source>
</evidence>
<dbReference type="SUPFAM" id="SSF52218">
    <property type="entry name" value="Flavoproteins"/>
    <property type="match status" value="1"/>
</dbReference>
<dbReference type="EC" id="1.6.99.-" evidence="6"/>
<dbReference type="EMBL" id="JAUORK010000005">
    <property type="protein sequence ID" value="MDO6671732.1"/>
    <property type="molecule type" value="Genomic_DNA"/>
</dbReference>
<comment type="caution">
    <text evidence="6">The sequence shown here is derived from an EMBL/GenBank/DDBJ whole genome shotgun (WGS) entry which is preliminary data.</text>
</comment>
<dbReference type="InterPro" id="IPR052397">
    <property type="entry name" value="NADPH-QR_MdaB"/>
</dbReference>
<accession>A0AAP4TWK5</accession>
<evidence type="ECO:0000256" key="4">
    <source>
        <dbReference type="ARBA" id="ARBA00037981"/>
    </source>
</evidence>
<dbReference type="Gene3D" id="3.40.50.360">
    <property type="match status" value="1"/>
</dbReference>
<sequence length="194" mass="21715">MKILLINGAKAFAHSNGELNATLHELARGELAELGHEVRETVIEEGFEAKAEIEKQLWADLIIYQTPGWWMGLPWTVKKYLDDILTEGHGSLYASDGRHRTSPTQGYGTGGLMQGRQYMLSLTWNAPLEAFDEEGNFFEGKGIDGVYFPVHKAMEFLGMTALPTYLATDVIKNPDLAAYTQAYRTHLREHVGRA</sequence>
<dbReference type="GO" id="GO:0016491">
    <property type="term" value="F:oxidoreductase activity"/>
    <property type="evidence" value="ECO:0007669"/>
    <property type="project" value="UniProtKB-KW"/>
</dbReference>
<evidence type="ECO:0000259" key="5">
    <source>
        <dbReference type="Pfam" id="PF02525"/>
    </source>
</evidence>
<dbReference type="AlphaFoldDB" id="A0AAP4TWK5"/>
<comment type="similarity">
    <text evidence="4">Belongs to the oxidoreductase MdaB family.</text>
</comment>
<keyword evidence="2" id="KW-0285">Flavoprotein</keyword>
<name>A0AAP4TWK5_9GAMM</name>